<gene>
    <name evidence="2" type="ORF">AT728_15105</name>
</gene>
<dbReference type="SUPFAM" id="SSF53927">
    <property type="entry name" value="Cytidine deaminase-like"/>
    <property type="match status" value="1"/>
</dbReference>
<sequence>MPYAPESEKDRKFLEQAIAISRHALDDEGKTPFGALVVVNGQIEGTGTSSVVELRDPTAHAEIMALRDAGRSLGSHLMEGAVMYASSEPCPMCLTACYWARISRLVYAATSQDVAANGFEDLQYYRELALPNGGRRLLAEVAVEGELRSQAAGALSEWAAALPFPVEPKL</sequence>
<evidence type="ECO:0000313" key="3">
    <source>
        <dbReference type="Proteomes" id="UP000054804"/>
    </source>
</evidence>
<evidence type="ECO:0000313" key="2">
    <source>
        <dbReference type="EMBL" id="KUF17432.1"/>
    </source>
</evidence>
<dbReference type="GO" id="GO:0006152">
    <property type="term" value="P:purine nucleoside catabolic process"/>
    <property type="evidence" value="ECO:0007669"/>
    <property type="project" value="TreeGrafter"/>
</dbReference>
<dbReference type="RefSeq" id="WP_058848696.1">
    <property type="nucleotide sequence ID" value="NZ_LOCL01000034.1"/>
</dbReference>
<feature type="domain" description="CMP/dCMP-type deaminase" evidence="1">
    <location>
        <begin position="8"/>
        <end position="132"/>
    </location>
</feature>
<proteinExistence type="predicted"/>
<protein>
    <recommendedName>
        <fullName evidence="1">CMP/dCMP-type deaminase domain-containing protein</fullName>
    </recommendedName>
</protein>
<dbReference type="AlphaFoldDB" id="A0A0W7X3R8"/>
<keyword evidence="3" id="KW-1185">Reference proteome</keyword>
<dbReference type="PANTHER" id="PTHR11079:SF161">
    <property type="entry name" value="CMP_DCMP-TYPE DEAMINASE DOMAIN-CONTAINING PROTEIN"/>
    <property type="match status" value="1"/>
</dbReference>
<dbReference type="InterPro" id="IPR002125">
    <property type="entry name" value="CMP_dCMP_dom"/>
</dbReference>
<dbReference type="GO" id="GO:0047974">
    <property type="term" value="F:guanosine deaminase activity"/>
    <property type="evidence" value="ECO:0007669"/>
    <property type="project" value="TreeGrafter"/>
</dbReference>
<dbReference type="PANTHER" id="PTHR11079">
    <property type="entry name" value="CYTOSINE DEAMINASE FAMILY MEMBER"/>
    <property type="match status" value="1"/>
</dbReference>
<dbReference type="EMBL" id="LOCL01000034">
    <property type="protein sequence ID" value="KUF17432.1"/>
    <property type="molecule type" value="Genomic_DNA"/>
</dbReference>
<reference evidence="2 3" key="1">
    <citation type="submission" date="2015-12" db="EMBL/GenBank/DDBJ databases">
        <title>Draft genome sequence of Streptomyces silvensis ATCC 53525, a producer of novel hormone antagonists.</title>
        <authorList>
            <person name="Johnston C.W."/>
            <person name="Li Y."/>
            <person name="Magarvey N.A."/>
        </authorList>
    </citation>
    <scope>NUCLEOTIDE SEQUENCE [LARGE SCALE GENOMIC DNA]</scope>
    <source>
        <strain evidence="2 3">ATCC 53525</strain>
    </source>
</reference>
<dbReference type="STRING" id="1765722.AT728_15105"/>
<organism evidence="2 3">
    <name type="scientific">Streptomyces silvensis</name>
    <dbReference type="NCBI Taxonomy" id="1765722"/>
    <lineage>
        <taxon>Bacteria</taxon>
        <taxon>Bacillati</taxon>
        <taxon>Actinomycetota</taxon>
        <taxon>Actinomycetes</taxon>
        <taxon>Kitasatosporales</taxon>
        <taxon>Streptomycetaceae</taxon>
        <taxon>Streptomyces</taxon>
    </lineage>
</organism>
<dbReference type="InterPro" id="IPR016193">
    <property type="entry name" value="Cytidine_deaminase-like"/>
</dbReference>
<accession>A0A0W7X3R8</accession>
<comment type="caution">
    <text evidence="2">The sequence shown here is derived from an EMBL/GenBank/DDBJ whole genome shotgun (WGS) entry which is preliminary data.</text>
</comment>
<dbReference type="PROSITE" id="PS51747">
    <property type="entry name" value="CYT_DCMP_DEAMINASES_2"/>
    <property type="match status" value="1"/>
</dbReference>
<name>A0A0W7X3R8_9ACTN</name>
<dbReference type="Gene3D" id="3.40.140.10">
    <property type="entry name" value="Cytidine Deaminase, domain 2"/>
    <property type="match status" value="1"/>
</dbReference>
<dbReference type="CDD" id="cd01285">
    <property type="entry name" value="nucleoside_deaminase"/>
    <property type="match status" value="1"/>
</dbReference>
<evidence type="ECO:0000259" key="1">
    <source>
        <dbReference type="PROSITE" id="PS51747"/>
    </source>
</evidence>
<dbReference type="Proteomes" id="UP000054804">
    <property type="component" value="Unassembled WGS sequence"/>
</dbReference>
<dbReference type="Pfam" id="PF00383">
    <property type="entry name" value="dCMP_cyt_deam_1"/>
    <property type="match status" value="1"/>
</dbReference>